<feature type="signal peptide" evidence="1">
    <location>
        <begin position="1"/>
        <end position="26"/>
    </location>
</feature>
<dbReference type="Proteomes" id="UP000464495">
    <property type="component" value="Chromosome"/>
</dbReference>
<dbReference type="AlphaFoldDB" id="A0A6P1T0P9"/>
<dbReference type="Gene3D" id="3.40.50.1110">
    <property type="entry name" value="SGNH hydrolase"/>
    <property type="match status" value="1"/>
</dbReference>
<gene>
    <name evidence="2" type="ORF">GO499_02280</name>
</gene>
<evidence type="ECO:0008006" key="4">
    <source>
        <dbReference type="Google" id="ProtNLM"/>
    </source>
</evidence>
<dbReference type="KEGG" id="amaq:GO499_02280"/>
<dbReference type="InterPro" id="IPR036514">
    <property type="entry name" value="SGNH_hydro_sf"/>
</dbReference>
<evidence type="ECO:0000313" key="2">
    <source>
        <dbReference type="EMBL" id="QHQ34092.1"/>
    </source>
</evidence>
<dbReference type="GO" id="GO:0016788">
    <property type="term" value="F:hydrolase activity, acting on ester bonds"/>
    <property type="evidence" value="ECO:0007669"/>
    <property type="project" value="UniProtKB-ARBA"/>
</dbReference>
<keyword evidence="3" id="KW-1185">Reference proteome</keyword>
<proteinExistence type="predicted"/>
<protein>
    <recommendedName>
        <fullName evidence="4">Calcium-binding protein</fullName>
    </recommendedName>
</protein>
<reference evidence="2 3" key="1">
    <citation type="submission" date="2019-12" db="EMBL/GenBank/DDBJ databases">
        <title>Complete genome sequence of Algicella marina strain 9Alg 56(T) isolated from the red alga Tichocarpus crinitus.</title>
        <authorList>
            <person name="Kim S.-G."/>
            <person name="Nedashkovskaya O.I."/>
        </authorList>
    </citation>
    <scope>NUCLEOTIDE SEQUENCE [LARGE SCALE GENOMIC DNA]</scope>
    <source>
        <strain evidence="2 3">9Alg 56</strain>
    </source>
</reference>
<evidence type="ECO:0000313" key="3">
    <source>
        <dbReference type="Proteomes" id="UP000464495"/>
    </source>
</evidence>
<feature type="chain" id="PRO_5027017752" description="Calcium-binding protein" evidence="1">
    <location>
        <begin position="27"/>
        <end position="395"/>
    </location>
</feature>
<evidence type="ECO:0000256" key="1">
    <source>
        <dbReference type="SAM" id="SignalP"/>
    </source>
</evidence>
<keyword evidence="1" id="KW-0732">Signal</keyword>
<accession>A0A6P1T0P9</accession>
<dbReference type="EMBL" id="CP046620">
    <property type="protein sequence ID" value="QHQ34092.1"/>
    <property type="molecule type" value="Genomic_DNA"/>
</dbReference>
<organism evidence="2 3">
    <name type="scientific">Algicella marina</name>
    <dbReference type="NCBI Taxonomy" id="2683284"/>
    <lineage>
        <taxon>Bacteria</taxon>
        <taxon>Pseudomonadati</taxon>
        <taxon>Pseudomonadota</taxon>
        <taxon>Alphaproteobacteria</taxon>
        <taxon>Rhodobacterales</taxon>
        <taxon>Paracoccaceae</taxon>
        <taxon>Algicella</taxon>
    </lineage>
</organism>
<dbReference type="RefSeq" id="WP_161860663.1">
    <property type="nucleotide sequence ID" value="NZ_CP046620.1"/>
</dbReference>
<sequence>MRTGVRRFLKAMCTCSLILLPMSATAKDVRNYIYGHSLINHVSDTPETTVPYWLAQLARAAGNTYAMEGQFHGHGFMQHVPPYNQWGLPGVQRADRGSFASSGYTHAMVTALNYAQYKPPTEPYDGDNPRGISPVSDIIEAVDWFNQQQPGIAVQIYVNWPDMAGTVGSFPPSAQGFAKYNSVTVGSFNDWFEALYSGVRNARPDANVSLIPAGPVMANLFTGLLKDVPVTDLYEDDAPHGKPTLYFLASLVTYVHLYGERPPQNFAIPASVNAKVRARYPDIREAVWQMRDKRTIAALPEASEPETDFADAVNGLPVMEFAGPGYKAEIFPLASPATQLADVDFSGRPAFTTVVDRLAWQDFTRPAFDGDSTVPHALRFVAPLEVRKGGDYVFF</sequence>
<name>A0A6P1T0P9_9RHOB</name>